<dbReference type="PANTHER" id="PTHR34351:SF1">
    <property type="entry name" value="SLR1927 PROTEIN"/>
    <property type="match status" value="1"/>
</dbReference>
<gene>
    <name evidence="4" type="ORF">HNR07_000383</name>
</gene>
<sequence>MRPHRTLTARGGLMLFSGVVALVCGFVIGQRELVGVGLFLLLVPPVSALTILGATDRVVHSRALHPPRVPAGTDTRVLVRVGNSSPTWPVSWVRIEDTLPVRLGYEPRYTVGHLAPRAVRDVTYLVRPAVRGRYPVGPLRVSVVDPLGCVRVTREVGGPTALLVTPPVVPLAVLGASDGSQGENSPRRSVTGAGEQDPIPREYRYGDEMRRVHWRSTAKHGELMVRRDEQHWREHSTLLLDTRDAAHTGEGPWSSLETAVSVAASVAVNLLDSGHELRLHTERGQLFTEHASGVLDGLATVEASEADSLYGGISTLEGARGSSASLVVAVLGALSPEDASALSRVRGSGLHVAVLCARAAWNTSEDTRRIAELLSANGWRVLPVADPTELPALWQQAISPGSSGPPGRSGFPPAANPRAGEVPLTPAAPHVPREGSR</sequence>
<feature type="transmembrane region" description="Helical" evidence="2">
    <location>
        <begin position="7"/>
        <end position="28"/>
    </location>
</feature>
<dbReference type="Proteomes" id="UP000579647">
    <property type="component" value="Unassembled WGS sequence"/>
</dbReference>
<accession>A0A840WD98</accession>
<feature type="region of interest" description="Disordered" evidence="1">
    <location>
        <begin position="396"/>
        <end position="437"/>
    </location>
</feature>
<dbReference type="RefSeq" id="WP_184361098.1">
    <property type="nucleotide sequence ID" value="NZ_BAAAKM010000081.1"/>
</dbReference>
<feature type="compositionally biased region" description="Polar residues" evidence="1">
    <location>
        <begin position="178"/>
        <end position="188"/>
    </location>
</feature>
<dbReference type="InterPro" id="IPR002881">
    <property type="entry name" value="DUF58"/>
</dbReference>
<keyword evidence="2" id="KW-0472">Membrane</keyword>
<keyword evidence="5" id="KW-1185">Reference proteome</keyword>
<keyword evidence="2" id="KW-0812">Transmembrane</keyword>
<feature type="transmembrane region" description="Helical" evidence="2">
    <location>
        <begin position="34"/>
        <end position="54"/>
    </location>
</feature>
<evidence type="ECO:0000256" key="1">
    <source>
        <dbReference type="SAM" id="MobiDB-lite"/>
    </source>
</evidence>
<evidence type="ECO:0000313" key="5">
    <source>
        <dbReference type="Proteomes" id="UP000579647"/>
    </source>
</evidence>
<dbReference type="AlphaFoldDB" id="A0A840WD98"/>
<dbReference type="Pfam" id="PF01882">
    <property type="entry name" value="DUF58"/>
    <property type="match status" value="1"/>
</dbReference>
<feature type="compositionally biased region" description="Low complexity" evidence="1">
    <location>
        <begin position="399"/>
        <end position="413"/>
    </location>
</feature>
<feature type="region of interest" description="Disordered" evidence="1">
    <location>
        <begin position="175"/>
        <end position="201"/>
    </location>
</feature>
<evidence type="ECO:0000256" key="2">
    <source>
        <dbReference type="SAM" id="Phobius"/>
    </source>
</evidence>
<evidence type="ECO:0000259" key="3">
    <source>
        <dbReference type="Pfam" id="PF01882"/>
    </source>
</evidence>
<keyword evidence="2" id="KW-1133">Transmembrane helix</keyword>
<comment type="caution">
    <text evidence="4">The sequence shown here is derived from an EMBL/GenBank/DDBJ whole genome shotgun (WGS) entry which is preliminary data.</text>
</comment>
<protein>
    <submittedName>
        <fullName evidence="4">Uncharacterized protein (DUF58 family)</fullName>
    </submittedName>
</protein>
<evidence type="ECO:0000313" key="4">
    <source>
        <dbReference type="EMBL" id="MBB5489246.1"/>
    </source>
</evidence>
<feature type="domain" description="DUF58" evidence="3">
    <location>
        <begin position="201"/>
        <end position="279"/>
    </location>
</feature>
<dbReference type="PANTHER" id="PTHR34351">
    <property type="entry name" value="SLR1927 PROTEIN-RELATED"/>
    <property type="match status" value="1"/>
</dbReference>
<organism evidence="4 5">
    <name type="scientific">Nocardiopsis metallicus</name>
    <dbReference type="NCBI Taxonomy" id="179819"/>
    <lineage>
        <taxon>Bacteria</taxon>
        <taxon>Bacillati</taxon>
        <taxon>Actinomycetota</taxon>
        <taxon>Actinomycetes</taxon>
        <taxon>Streptosporangiales</taxon>
        <taxon>Nocardiopsidaceae</taxon>
        <taxon>Nocardiopsis</taxon>
    </lineage>
</organism>
<name>A0A840WD98_9ACTN</name>
<proteinExistence type="predicted"/>
<reference evidence="4 5" key="1">
    <citation type="submission" date="2020-08" db="EMBL/GenBank/DDBJ databases">
        <title>Sequencing the genomes of 1000 actinobacteria strains.</title>
        <authorList>
            <person name="Klenk H.-P."/>
        </authorList>
    </citation>
    <scope>NUCLEOTIDE SEQUENCE [LARGE SCALE GENOMIC DNA]</scope>
    <source>
        <strain evidence="4 5">DSM 44598</strain>
    </source>
</reference>
<dbReference type="EMBL" id="JACHDO010000001">
    <property type="protein sequence ID" value="MBB5489246.1"/>
    <property type="molecule type" value="Genomic_DNA"/>
</dbReference>